<dbReference type="PRINTS" id="PR00036">
    <property type="entry name" value="HTHLACI"/>
</dbReference>
<dbReference type="CDD" id="cd01392">
    <property type="entry name" value="HTH_LacI"/>
    <property type="match status" value="1"/>
</dbReference>
<keyword evidence="2" id="KW-0238">DNA-binding</keyword>
<dbReference type="AlphaFoldDB" id="A0AA41UDX2"/>
<evidence type="ECO:0000256" key="1">
    <source>
        <dbReference type="ARBA" id="ARBA00023015"/>
    </source>
</evidence>
<dbReference type="PANTHER" id="PTHR30146">
    <property type="entry name" value="LACI-RELATED TRANSCRIPTIONAL REPRESSOR"/>
    <property type="match status" value="1"/>
</dbReference>
<dbReference type="SMART" id="SM00354">
    <property type="entry name" value="HTH_LACI"/>
    <property type="match status" value="1"/>
</dbReference>
<gene>
    <name evidence="5" type="ORF">MQH31_00995</name>
</gene>
<keyword evidence="3" id="KW-0804">Transcription</keyword>
<dbReference type="Proteomes" id="UP001165341">
    <property type="component" value="Unassembled WGS sequence"/>
</dbReference>
<evidence type="ECO:0000256" key="3">
    <source>
        <dbReference type="ARBA" id="ARBA00023163"/>
    </source>
</evidence>
<evidence type="ECO:0000256" key="2">
    <source>
        <dbReference type="ARBA" id="ARBA00023125"/>
    </source>
</evidence>
<comment type="caution">
    <text evidence="5">The sequence shown here is derived from an EMBL/GenBank/DDBJ whole genome shotgun (WGS) entry which is preliminary data.</text>
</comment>
<dbReference type="SUPFAM" id="SSF47413">
    <property type="entry name" value="lambda repressor-like DNA-binding domains"/>
    <property type="match status" value="1"/>
</dbReference>
<dbReference type="InterPro" id="IPR000843">
    <property type="entry name" value="HTH_LacI"/>
</dbReference>
<dbReference type="Pfam" id="PF13377">
    <property type="entry name" value="Peripla_BP_3"/>
    <property type="match status" value="1"/>
</dbReference>
<dbReference type="InterPro" id="IPR046335">
    <property type="entry name" value="LacI/GalR-like_sensor"/>
</dbReference>
<keyword evidence="1" id="KW-0805">Transcription regulation</keyword>
<dbReference type="PANTHER" id="PTHR30146:SF109">
    <property type="entry name" value="HTH-TYPE TRANSCRIPTIONAL REGULATOR GALS"/>
    <property type="match status" value="1"/>
</dbReference>
<dbReference type="RefSeq" id="WP_243010606.1">
    <property type="nucleotide sequence ID" value="NZ_JALGAR010000001.1"/>
</dbReference>
<dbReference type="PROSITE" id="PS00356">
    <property type="entry name" value="HTH_LACI_1"/>
    <property type="match status" value="1"/>
</dbReference>
<protein>
    <submittedName>
        <fullName evidence="5">LacI family transcriptional regulator</fullName>
    </submittedName>
</protein>
<accession>A0AA41UDX2</accession>
<dbReference type="Gene3D" id="3.40.50.2300">
    <property type="match status" value="2"/>
</dbReference>
<evidence type="ECO:0000259" key="4">
    <source>
        <dbReference type="PROSITE" id="PS50932"/>
    </source>
</evidence>
<dbReference type="Gene3D" id="1.10.260.40">
    <property type="entry name" value="lambda repressor-like DNA-binding domains"/>
    <property type="match status" value="1"/>
</dbReference>
<dbReference type="InterPro" id="IPR010982">
    <property type="entry name" value="Lambda_DNA-bd_dom_sf"/>
</dbReference>
<sequence>MVATLHDVAQIAGVSIKTVSNVINDHPHIRPATKQRVLEAIAELDYHPNLSARSLRSGRTGMIGLALPELSLSYFAELADAVIRSAERHGVTVLIEQTGGDRDREIGLLSSPRRQLTDGLIFSPLGLGNDDADFLKVGYPLVLLGERVFGGPTDHVTMRNVDAARAATEHLIRQGRRRIAVVGAHDGEVIGSAGLRLRGYREALDAAGIPFDPALLGFTTLWHRSNGATAMRELLASGVQFDAVFGLNDTLTLGAMRVLQEAGLHIPEDVATIGFDDLDEAQYSLPTLSTIDPGREEIAETAVRILLERINATDPASPPREILADFRVIERESTATHGGAGERMRASAAAGTVGEIGASAPAPAGVTALS</sequence>
<dbReference type="SUPFAM" id="SSF53822">
    <property type="entry name" value="Periplasmic binding protein-like I"/>
    <property type="match status" value="1"/>
</dbReference>
<reference evidence="5" key="1">
    <citation type="submission" date="2022-03" db="EMBL/GenBank/DDBJ databases">
        <title>Cryobacterium sp. nov. strain ZS14-85, isolated from Antarctic soil.</title>
        <authorList>
            <person name="Li J."/>
            <person name="Niu G."/>
        </authorList>
    </citation>
    <scope>NUCLEOTIDE SEQUENCE</scope>
    <source>
        <strain evidence="5">ZS14-85</strain>
    </source>
</reference>
<dbReference type="Pfam" id="PF00356">
    <property type="entry name" value="LacI"/>
    <property type="match status" value="1"/>
</dbReference>
<feature type="domain" description="HTH lacI-type" evidence="4">
    <location>
        <begin position="3"/>
        <end position="57"/>
    </location>
</feature>
<dbReference type="GO" id="GO:0000976">
    <property type="term" value="F:transcription cis-regulatory region binding"/>
    <property type="evidence" value="ECO:0007669"/>
    <property type="project" value="TreeGrafter"/>
</dbReference>
<organism evidence="5 6">
    <name type="scientific">Cryobacterium zhongshanensis</name>
    <dbReference type="NCBI Taxonomy" id="2928153"/>
    <lineage>
        <taxon>Bacteria</taxon>
        <taxon>Bacillati</taxon>
        <taxon>Actinomycetota</taxon>
        <taxon>Actinomycetes</taxon>
        <taxon>Micrococcales</taxon>
        <taxon>Microbacteriaceae</taxon>
        <taxon>Cryobacterium</taxon>
    </lineage>
</organism>
<proteinExistence type="predicted"/>
<name>A0AA41UDX2_9MICO</name>
<dbReference type="EMBL" id="JALGAR010000001">
    <property type="protein sequence ID" value="MCI4656392.1"/>
    <property type="molecule type" value="Genomic_DNA"/>
</dbReference>
<evidence type="ECO:0000313" key="5">
    <source>
        <dbReference type="EMBL" id="MCI4656392.1"/>
    </source>
</evidence>
<dbReference type="PROSITE" id="PS50932">
    <property type="entry name" value="HTH_LACI_2"/>
    <property type="match status" value="1"/>
</dbReference>
<evidence type="ECO:0000313" key="6">
    <source>
        <dbReference type="Proteomes" id="UP001165341"/>
    </source>
</evidence>
<dbReference type="InterPro" id="IPR028082">
    <property type="entry name" value="Peripla_BP_I"/>
</dbReference>
<keyword evidence="6" id="KW-1185">Reference proteome</keyword>
<dbReference type="GO" id="GO:0003700">
    <property type="term" value="F:DNA-binding transcription factor activity"/>
    <property type="evidence" value="ECO:0007669"/>
    <property type="project" value="TreeGrafter"/>
</dbReference>
<dbReference type="CDD" id="cd06267">
    <property type="entry name" value="PBP1_LacI_sugar_binding-like"/>
    <property type="match status" value="1"/>
</dbReference>